<dbReference type="EMBL" id="ML978286">
    <property type="protein sequence ID" value="KAF2024734.1"/>
    <property type="molecule type" value="Genomic_DNA"/>
</dbReference>
<keyword evidence="2" id="KW-0575">Peroxidase</keyword>
<evidence type="ECO:0000256" key="6">
    <source>
        <dbReference type="ARBA" id="ARBA00023004"/>
    </source>
</evidence>
<comment type="cofactor">
    <cofactor evidence="1">
        <name>heme b</name>
        <dbReference type="ChEBI" id="CHEBI:60344"/>
    </cofactor>
</comment>
<evidence type="ECO:0000313" key="9">
    <source>
        <dbReference type="EMBL" id="KAF2024734.1"/>
    </source>
</evidence>
<feature type="domain" description="Heme haloperoxidase family profile" evidence="8">
    <location>
        <begin position="14"/>
        <end position="262"/>
    </location>
</feature>
<evidence type="ECO:0000256" key="7">
    <source>
        <dbReference type="ARBA" id="ARBA00025795"/>
    </source>
</evidence>
<proteinExistence type="inferred from homology"/>
<comment type="similarity">
    <text evidence="7">Belongs to the chloroperoxidase family.</text>
</comment>
<dbReference type="PANTHER" id="PTHR33577">
    <property type="entry name" value="STERIGMATOCYSTIN BIOSYNTHESIS PEROXIDASE STCC-RELATED"/>
    <property type="match status" value="1"/>
</dbReference>
<dbReference type="Pfam" id="PF01328">
    <property type="entry name" value="Peroxidase_2"/>
    <property type="match status" value="1"/>
</dbReference>
<keyword evidence="6" id="KW-0408">Iron</keyword>
<organism evidence="9 10">
    <name type="scientific">Setomelanomma holmii</name>
    <dbReference type="NCBI Taxonomy" id="210430"/>
    <lineage>
        <taxon>Eukaryota</taxon>
        <taxon>Fungi</taxon>
        <taxon>Dikarya</taxon>
        <taxon>Ascomycota</taxon>
        <taxon>Pezizomycotina</taxon>
        <taxon>Dothideomycetes</taxon>
        <taxon>Pleosporomycetidae</taxon>
        <taxon>Pleosporales</taxon>
        <taxon>Pleosporineae</taxon>
        <taxon>Phaeosphaeriaceae</taxon>
        <taxon>Setomelanomma</taxon>
    </lineage>
</organism>
<dbReference type="OrthoDB" id="407298at2759"/>
<accession>A0A9P4LI36</accession>
<evidence type="ECO:0000256" key="3">
    <source>
        <dbReference type="ARBA" id="ARBA00022617"/>
    </source>
</evidence>
<protein>
    <submittedName>
        <fullName evidence="9">Cloroperoxidase</fullName>
    </submittedName>
</protein>
<evidence type="ECO:0000256" key="4">
    <source>
        <dbReference type="ARBA" id="ARBA00022723"/>
    </source>
</evidence>
<keyword evidence="5" id="KW-0560">Oxidoreductase</keyword>
<dbReference type="InterPro" id="IPR036851">
    <property type="entry name" value="Chloroperoxidase-like_sf"/>
</dbReference>
<dbReference type="AlphaFoldDB" id="A0A9P4LI36"/>
<evidence type="ECO:0000259" key="8">
    <source>
        <dbReference type="PROSITE" id="PS51405"/>
    </source>
</evidence>
<dbReference type="GO" id="GO:0004601">
    <property type="term" value="F:peroxidase activity"/>
    <property type="evidence" value="ECO:0007669"/>
    <property type="project" value="UniProtKB-KW"/>
</dbReference>
<dbReference type="PROSITE" id="PS51405">
    <property type="entry name" value="HEME_HALOPEROXIDASE"/>
    <property type="match status" value="1"/>
</dbReference>
<dbReference type="InterPro" id="IPR000028">
    <property type="entry name" value="Chloroperoxidase"/>
</dbReference>
<dbReference type="SUPFAM" id="SSF47571">
    <property type="entry name" value="Cloroperoxidase"/>
    <property type="match status" value="1"/>
</dbReference>
<sequence length="272" mass="30032">MSSPEGTPHADNVPVGKYVSAGLSDLRSPCPMINCLANHGYLPRNGQNITAHQMRSSMNHTGISAALATAFVNTVYNVHKDTDSSSNVGFFVRLWRIVRDPWTLLAGFGMRKPDQTNGAGQPILDLDQLALPGAVEHDISLTRRDHAQTEGNCARQEDLVNELLACSADKKTITREDLAALRRRRIATQREDNPGLKYGPLQHEMSCGEIALILGVLGDGKSAPVEFVEPFLKEERLPIQEGWVKRRWWTLGPVELKLIVNKVKGLIGLQIK</sequence>
<keyword evidence="3" id="KW-0349">Heme</keyword>
<dbReference type="GO" id="GO:0046872">
    <property type="term" value="F:metal ion binding"/>
    <property type="evidence" value="ECO:0007669"/>
    <property type="project" value="UniProtKB-KW"/>
</dbReference>
<comment type="caution">
    <text evidence="9">The sequence shown here is derived from an EMBL/GenBank/DDBJ whole genome shotgun (WGS) entry which is preliminary data.</text>
</comment>
<gene>
    <name evidence="9" type="ORF">EK21DRAFT_78048</name>
</gene>
<name>A0A9P4LI36_9PLEO</name>
<dbReference type="Proteomes" id="UP000799777">
    <property type="component" value="Unassembled WGS sequence"/>
</dbReference>
<keyword evidence="10" id="KW-1185">Reference proteome</keyword>
<keyword evidence="4" id="KW-0479">Metal-binding</keyword>
<reference evidence="9" key="1">
    <citation type="journal article" date="2020" name="Stud. Mycol.">
        <title>101 Dothideomycetes genomes: a test case for predicting lifestyles and emergence of pathogens.</title>
        <authorList>
            <person name="Haridas S."/>
            <person name="Albert R."/>
            <person name="Binder M."/>
            <person name="Bloem J."/>
            <person name="Labutti K."/>
            <person name="Salamov A."/>
            <person name="Andreopoulos B."/>
            <person name="Baker S."/>
            <person name="Barry K."/>
            <person name="Bills G."/>
            <person name="Bluhm B."/>
            <person name="Cannon C."/>
            <person name="Castanera R."/>
            <person name="Culley D."/>
            <person name="Daum C."/>
            <person name="Ezra D."/>
            <person name="Gonzalez J."/>
            <person name="Henrissat B."/>
            <person name="Kuo A."/>
            <person name="Liang C."/>
            <person name="Lipzen A."/>
            <person name="Lutzoni F."/>
            <person name="Magnuson J."/>
            <person name="Mondo S."/>
            <person name="Nolan M."/>
            <person name="Ohm R."/>
            <person name="Pangilinan J."/>
            <person name="Park H.-J."/>
            <person name="Ramirez L."/>
            <person name="Alfaro M."/>
            <person name="Sun H."/>
            <person name="Tritt A."/>
            <person name="Yoshinaga Y."/>
            <person name="Zwiers L.-H."/>
            <person name="Turgeon B."/>
            <person name="Goodwin S."/>
            <person name="Spatafora J."/>
            <person name="Crous P."/>
            <person name="Grigoriev I."/>
        </authorList>
    </citation>
    <scope>NUCLEOTIDE SEQUENCE</scope>
    <source>
        <strain evidence="9">CBS 110217</strain>
    </source>
</reference>
<evidence type="ECO:0000256" key="5">
    <source>
        <dbReference type="ARBA" id="ARBA00023002"/>
    </source>
</evidence>
<evidence type="ECO:0000256" key="1">
    <source>
        <dbReference type="ARBA" id="ARBA00001970"/>
    </source>
</evidence>
<dbReference type="PANTHER" id="PTHR33577:SF9">
    <property type="entry name" value="PEROXIDASE STCC"/>
    <property type="match status" value="1"/>
</dbReference>
<dbReference type="Gene3D" id="1.10.489.10">
    <property type="entry name" value="Chloroperoxidase-like"/>
    <property type="match status" value="1"/>
</dbReference>
<evidence type="ECO:0000256" key="2">
    <source>
        <dbReference type="ARBA" id="ARBA00022559"/>
    </source>
</evidence>
<evidence type="ECO:0000313" key="10">
    <source>
        <dbReference type="Proteomes" id="UP000799777"/>
    </source>
</evidence>